<organism evidence="2 3">
    <name type="scientific">Sphingobacterium wenxiniae</name>
    <dbReference type="NCBI Taxonomy" id="683125"/>
    <lineage>
        <taxon>Bacteria</taxon>
        <taxon>Pseudomonadati</taxon>
        <taxon>Bacteroidota</taxon>
        <taxon>Sphingobacteriia</taxon>
        <taxon>Sphingobacteriales</taxon>
        <taxon>Sphingobacteriaceae</taxon>
        <taxon>Sphingobacterium</taxon>
    </lineage>
</organism>
<evidence type="ECO:0000313" key="2">
    <source>
        <dbReference type="EMBL" id="SFT02553.1"/>
    </source>
</evidence>
<gene>
    <name evidence="2" type="ORF">SAMN05660206_109107</name>
</gene>
<feature type="chain" id="PRO_5011630839" description="Outer membrane protein beta-barrel domain-containing protein" evidence="1">
    <location>
        <begin position="22"/>
        <end position="159"/>
    </location>
</feature>
<dbReference type="Proteomes" id="UP000198785">
    <property type="component" value="Unassembled WGS sequence"/>
</dbReference>
<dbReference type="AlphaFoldDB" id="A0A1I6UMA6"/>
<accession>A0A1I6UMA6</accession>
<name>A0A1I6UMA6_9SPHI</name>
<keyword evidence="1" id="KW-0732">Signal</keyword>
<dbReference type="STRING" id="683125.SAMN05660206_109107"/>
<proteinExistence type="predicted"/>
<reference evidence="2 3" key="1">
    <citation type="submission" date="2016-10" db="EMBL/GenBank/DDBJ databases">
        <authorList>
            <person name="de Groot N.N."/>
        </authorList>
    </citation>
    <scope>NUCLEOTIDE SEQUENCE [LARGE SCALE GENOMIC DNA]</scope>
    <source>
        <strain evidence="2 3">DSM 22789</strain>
    </source>
</reference>
<dbReference type="EMBL" id="FOZZ01000009">
    <property type="protein sequence ID" value="SFT02553.1"/>
    <property type="molecule type" value="Genomic_DNA"/>
</dbReference>
<evidence type="ECO:0008006" key="4">
    <source>
        <dbReference type="Google" id="ProtNLM"/>
    </source>
</evidence>
<sequence length="159" mass="18296">MKVTVFYLTFLWFLGMQSLHAQVVSVGGKFDKKPMFQASLNAPVFFNKYLPYDIAFGLDYTTRNKEAPSGLQPQVTGMYFIVDNDYKDFLVSANVTAGYLFDFNKQFANQFRVSPHVYFEIPFCMVKVGYDYTMPLNKGYPFVSVGLGGFLLFRHFKVM</sequence>
<feature type="signal peptide" evidence="1">
    <location>
        <begin position="1"/>
        <end position="21"/>
    </location>
</feature>
<evidence type="ECO:0000313" key="3">
    <source>
        <dbReference type="Proteomes" id="UP000198785"/>
    </source>
</evidence>
<keyword evidence="3" id="KW-1185">Reference proteome</keyword>
<dbReference type="OrthoDB" id="1351700at2"/>
<evidence type="ECO:0000256" key="1">
    <source>
        <dbReference type="SAM" id="SignalP"/>
    </source>
</evidence>
<dbReference type="RefSeq" id="WP_093366540.1">
    <property type="nucleotide sequence ID" value="NZ_FOZZ01000009.1"/>
</dbReference>
<protein>
    <recommendedName>
        <fullName evidence="4">Outer membrane protein beta-barrel domain-containing protein</fullName>
    </recommendedName>
</protein>